<dbReference type="GO" id="GO:0005524">
    <property type="term" value="F:ATP binding"/>
    <property type="evidence" value="ECO:0007669"/>
    <property type="project" value="UniProtKB-KW"/>
</dbReference>
<dbReference type="VEuPathDB" id="AmoebaDB:NAEGRDRAFT_53792"/>
<protein>
    <submittedName>
        <fullName evidence="5">Predicted protein</fullName>
    </submittedName>
</protein>
<sequence length="473" mass="52023">MTKKKSKQSSSSASSSQQQKSSSSSSSTTNNLSEDVFDGAIGIDFGNHNCTVAYFNMQHLLSGFPNLNTTSALSSTSKKPSYVSTVIQPVQNLNTHVVIIQNEDGAHHTPSVIKVNTIVEGEGDNETTREEIIVGFPPLPGASIPADQVVYDLKEFILESEEKIKKGEEEELISFNGAEYTQDHMVSILLGKMKNIAEHYLGKTVKKVVVSCPSNSPHSEKVIKKACETLGMNVLAVLKEPLAALIGYGFDLPPATVEEKKEKIVCVVDVGALETNISVVRVNENGMLQMIKSESKRPLGGESLDQVLIQMCLQEFKRLYFRSMNERMFQDEVGKNRKVLSKLRFSCENAKNVLSMNQQAMVDVDSLYDGMDFSFKLTRARYESSAMSIFASIIEHAKQTVESLADQGISLSSIEHVVLVGGSCQIPKLKDSIQTLFSQAKIYDNAVEDSIAIGCAIQANLINTYQHLMNKDE</sequence>
<dbReference type="RefSeq" id="XP_002670084.1">
    <property type="nucleotide sequence ID" value="XM_002670038.1"/>
</dbReference>
<gene>
    <name evidence="5" type="ORF">NAEGRDRAFT_53792</name>
</gene>
<dbReference type="InterPro" id="IPR013126">
    <property type="entry name" value="Hsp_70_fam"/>
</dbReference>
<dbReference type="EMBL" id="GG738919">
    <property type="protein sequence ID" value="EFC37340.1"/>
    <property type="molecule type" value="Genomic_DNA"/>
</dbReference>
<evidence type="ECO:0000256" key="3">
    <source>
        <dbReference type="ARBA" id="ARBA00022840"/>
    </source>
</evidence>
<dbReference type="Gene3D" id="3.30.420.40">
    <property type="match status" value="2"/>
</dbReference>
<accession>D2W0S1</accession>
<dbReference type="OMA" id="RYESSAM"/>
<feature type="compositionally biased region" description="Low complexity" evidence="4">
    <location>
        <begin position="8"/>
        <end position="27"/>
    </location>
</feature>
<dbReference type="STRING" id="5762.D2W0S1"/>
<name>D2W0S1_NAEGR</name>
<dbReference type="FunFam" id="3.90.640.10:FF:000010">
    <property type="entry name" value="heat shock 70 kDa protein 14"/>
    <property type="match status" value="1"/>
</dbReference>
<keyword evidence="6" id="KW-1185">Reference proteome</keyword>
<dbReference type="Proteomes" id="UP000006671">
    <property type="component" value="Unassembled WGS sequence"/>
</dbReference>
<evidence type="ECO:0000256" key="2">
    <source>
        <dbReference type="ARBA" id="ARBA00022741"/>
    </source>
</evidence>
<proteinExistence type="inferred from homology"/>
<evidence type="ECO:0000313" key="6">
    <source>
        <dbReference type="Proteomes" id="UP000006671"/>
    </source>
</evidence>
<feature type="region of interest" description="Disordered" evidence="4">
    <location>
        <begin position="1"/>
        <end position="31"/>
    </location>
</feature>
<evidence type="ECO:0000256" key="1">
    <source>
        <dbReference type="ARBA" id="ARBA00007381"/>
    </source>
</evidence>
<comment type="similarity">
    <text evidence="1">Belongs to the heat shock protein 70 family.</text>
</comment>
<dbReference type="InParanoid" id="D2W0S1"/>
<dbReference type="InterPro" id="IPR043129">
    <property type="entry name" value="ATPase_NBD"/>
</dbReference>
<dbReference type="SUPFAM" id="SSF53067">
    <property type="entry name" value="Actin-like ATPase domain"/>
    <property type="match status" value="2"/>
</dbReference>
<dbReference type="Gene3D" id="3.90.640.10">
    <property type="entry name" value="Actin, Chain A, domain 4"/>
    <property type="match status" value="1"/>
</dbReference>
<evidence type="ECO:0000313" key="5">
    <source>
        <dbReference type="EMBL" id="EFC37340.1"/>
    </source>
</evidence>
<dbReference type="GO" id="GO:0140662">
    <property type="term" value="F:ATP-dependent protein folding chaperone"/>
    <property type="evidence" value="ECO:0007669"/>
    <property type="project" value="InterPro"/>
</dbReference>
<dbReference type="eggNOG" id="KOG0101">
    <property type="taxonomic scope" value="Eukaryota"/>
</dbReference>
<dbReference type="Pfam" id="PF00012">
    <property type="entry name" value="HSP70"/>
    <property type="match status" value="1"/>
</dbReference>
<dbReference type="GeneID" id="8857282"/>
<reference evidence="5 6" key="1">
    <citation type="journal article" date="2010" name="Cell">
        <title>The genome of Naegleria gruberi illuminates early eukaryotic versatility.</title>
        <authorList>
            <person name="Fritz-Laylin L.K."/>
            <person name="Prochnik S.E."/>
            <person name="Ginger M.L."/>
            <person name="Dacks J.B."/>
            <person name="Carpenter M.L."/>
            <person name="Field M.C."/>
            <person name="Kuo A."/>
            <person name="Paredez A."/>
            <person name="Chapman J."/>
            <person name="Pham J."/>
            <person name="Shu S."/>
            <person name="Neupane R."/>
            <person name="Cipriano M."/>
            <person name="Mancuso J."/>
            <person name="Tu H."/>
            <person name="Salamov A."/>
            <person name="Lindquist E."/>
            <person name="Shapiro H."/>
            <person name="Lucas S."/>
            <person name="Grigoriev I.V."/>
            <person name="Cande W.Z."/>
            <person name="Fulton C."/>
            <person name="Rokhsar D.S."/>
            <person name="Dawson S.C."/>
        </authorList>
    </citation>
    <scope>NUCLEOTIDE SEQUENCE [LARGE SCALE GENOMIC DNA]</scope>
    <source>
        <strain evidence="5 6">NEG-M</strain>
    </source>
</reference>
<dbReference type="OrthoDB" id="29851at2759"/>
<dbReference type="PRINTS" id="PR00301">
    <property type="entry name" value="HEATSHOCK70"/>
</dbReference>
<keyword evidence="3" id="KW-0067">ATP-binding</keyword>
<dbReference type="AlphaFoldDB" id="D2W0S1"/>
<organism evidence="6">
    <name type="scientific">Naegleria gruberi</name>
    <name type="common">Amoeba</name>
    <dbReference type="NCBI Taxonomy" id="5762"/>
    <lineage>
        <taxon>Eukaryota</taxon>
        <taxon>Discoba</taxon>
        <taxon>Heterolobosea</taxon>
        <taxon>Tetramitia</taxon>
        <taxon>Eutetramitia</taxon>
        <taxon>Vahlkampfiidae</taxon>
        <taxon>Naegleria</taxon>
    </lineage>
</organism>
<evidence type="ECO:0000256" key="4">
    <source>
        <dbReference type="SAM" id="MobiDB-lite"/>
    </source>
</evidence>
<dbReference type="PANTHER" id="PTHR19375">
    <property type="entry name" value="HEAT SHOCK PROTEIN 70KDA"/>
    <property type="match status" value="1"/>
</dbReference>
<keyword evidence="2" id="KW-0547">Nucleotide-binding</keyword>
<dbReference type="KEGG" id="ngr:NAEGRDRAFT_53792"/>